<feature type="region of interest" description="Disordered" evidence="1">
    <location>
        <begin position="1"/>
        <end position="45"/>
    </location>
</feature>
<accession>A0AA48RA27</accession>
<dbReference type="EMBL" id="OY288114">
    <property type="protein sequence ID" value="CAJ0854668.1"/>
    <property type="molecule type" value="Genomic_DNA"/>
</dbReference>
<evidence type="ECO:0000313" key="2">
    <source>
        <dbReference type="EMBL" id="CAJ0854668.1"/>
    </source>
</evidence>
<reference evidence="2" key="1">
    <citation type="submission" date="2023-07" db="EMBL/GenBank/DDBJ databases">
        <authorList>
            <person name="Pelsma A.J. K."/>
        </authorList>
    </citation>
    <scope>NUCLEOTIDE SEQUENCE</scope>
</reference>
<protein>
    <submittedName>
        <fullName evidence="2">Uncharacterized protein</fullName>
    </submittedName>
</protein>
<name>A0AA48RA27_9ZZZZ</name>
<dbReference type="AlphaFoldDB" id="A0AA48RA27"/>
<evidence type="ECO:0000256" key="1">
    <source>
        <dbReference type="SAM" id="MobiDB-lite"/>
    </source>
</evidence>
<sequence length="110" mass="12022">MTEHFHDLPNYFSTGSDEERAAARRVTGKPVRAPIGDRANGSDEHIHIHIRTPPTWPKPKPLPDGLLPVKAFALDYLPESVAPWVGDISDRMQCPPDFVGVAAMVALGAE</sequence>
<gene>
    <name evidence="2" type="ORF">AMST5_00762</name>
</gene>
<organism evidence="2">
    <name type="scientific">freshwater sediment metagenome</name>
    <dbReference type="NCBI Taxonomy" id="556182"/>
    <lineage>
        <taxon>unclassified sequences</taxon>
        <taxon>metagenomes</taxon>
        <taxon>ecological metagenomes</taxon>
    </lineage>
</organism>
<proteinExistence type="predicted"/>